<dbReference type="Proteomes" id="UP000621307">
    <property type="component" value="Unassembled WGS sequence"/>
</dbReference>
<reference evidence="7 8" key="1">
    <citation type="journal article" date="2020" name="ISME J.">
        <title>Comparative genomics reveals insights into cyanobacterial evolution and habitat adaptation.</title>
        <authorList>
            <person name="Chen M.Y."/>
            <person name="Teng W.K."/>
            <person name="Zhao L."/>
            <person name="Hu C.X."/>
            <person name="Zhou Y.K."/>
            <person name="Han B.P."/>
            <person name="Song L.R."/>
            <person name="Shu W.S."/>
        </authorList>
    </citation>
    <scope>NUCLEOTIDE SEQUENCE [LARGE SCALE GENOMIC DNA]</scope>
    <source>
        <strain evidence="7 8">FACHB-3921</strain>
    </source>
</reference>
<evidence type="ECO:0000256" key="3">
    <source>
        <dbReference type="ARBA" id="ARBA00022989"/>
    </source>
</evidence>
<evidence type="ECO:0000256" key="1">
    <source>
        <dbReference type="ARBA" id="ARBA00004141"/>
    </source>
</evidence>
<evidence type="ECO:0000313" key="7">
    <source>
        <dbReference type="EMBL" id="MBD2253724.1"/>
    </source>
</evidence>
<keyword evidence="8" id="KW-1185">Reference proteome</keyword>
<keyword evidence="4 5" id="KW-0472">Membrane</keyword>
<sequence>MHLFNRVKYRTPESVEIEFTVAGIGNRAWALIIDYVILATTWVVFFLVWAFISAQLVDWWTETFGSATAVWLVAIAFIVSFVMYTGYFVFFETLWQGQTPGKRLVKIRVVRDDGRPVGLQQATLRALLRPFDEFLFIGAFLIIFHSKEKRLGDLAAGTIVIQTTTPTTLATFTISEQAKSLYAELLPITDLSRLLPDDFAVIYEYLQRRGAMSNKARSALSIKLAEQVQAILHLETLPATVTSDVFLEAVYLAYHGVGSDES</sequence>
<gene>
    <name evidence="7" type="ORF">H6G14_20850</name>
</gene>
<evidence type="ECO:0000256" key="2">
    <source>
        <dbReference type="ARBA" id="ARBA00022692"/>
    </source>
</evidence>
<dbReference type="RefSeq" id="WP_190569264.1">
    <property type="nucleotide sequence ID" value="NZ_JACJQL010000036.1"/>
</dbReference>
<dbReference type="PANTHER" id="PTHR38480">
    <property type="entry name" value="SLR0254 PROTEIN"/>
    <property type="match status" value="1"/>
</dbReference>
<dbReference type="InterPro" id="IPR010432">
    <property type="entry name" value="RDD"/>
</dbReference>
<feature type="transmembrane region" description="Helical" evidence="5">
    <location>
        <begin position="35"/>
        <end position="57"/>
    </location>
</feature>
<dbReference type="PANTHER" id="PTHR38480:SF1">
    <property type="entry name" value="SLR0254 PROTEIN"/>
    <property type="match status" value="1"/>
</dbReference>
<dbReference type="Pfam" id="PF06271">
    <property type="entry name" value="RDD"/>
    <property type="match status" value="1"/>
</dbReference>
<evidence type="ECO:0000259" key="6">
    <source>
        <dbReference type="Pfam" id="PF06271"/>
    </source>
</evidence>
<keyword evidence="2 5" id="KW-0812">Transmembrane</keyword>
<comment type="caution">
    <text evidence="7">The sequence shown here is derived from an EMBL/GenBank/DDBJ whole genome shotgun (WGS) entry which is preliminary data.</text>
</comment>
<keyword evidence="3 5" id="KW-1133">Transmembrane helix</keyword>
<protein>
    <submittedName>
        <fullName evidence="7">RDD family protein</fullName>
    </submittedName>
</protein>
<name>A0ABR8BJJ9_9NOSO</name>
<evidence type="ECO:0000256" key="5">
    <source>
        <dbReference type="SAM" id="Phobius"/>
    </source>
</evidence>
<feature type="transmembrane region" description="Helical" evidence="5">
    <location>
        <begin position="69"/>
        <end position="90"/>
    </location>
</feature>
<feature type="domain" description="RDD" evidence="6">
    <location>
        <begin position="21"/>
        <end position="157"/>
    </location>
</feature>
<accession>A0ABR8BJJ9</accession>
<evidence type="ECO:0000256" key="4">
    <source>
        <dbReference type="ARBA" id="ARBA00023136"/>
    </source>
</evidence>
<evidence type="ECO:0000313" key="8">
    <source>
        <dbReference type="Proteomes" id="UP000621307"/>
    </source>
</evidence>
<comment type="subcellular location">
    <subcellularLocation>
        <location evidence="1">Membrane</location>
        <topology evidence="1">Multi-pass membrane protein</topology>
    </subcellularLocation>
</comment>
<organism evidence="7 8">
    <name type="scientific">Nostoc parmelioides FACHB-3921</name>
    <dbReference type="NCBI Taxonomy" id="2692909"/>
    <lineage>
        <taxon>Bacteria</taxon>
        <taxon>Bacillati</taxon>
        <taxon>Cyanobacteriota</taxon>
        <taxon>Cyanophyceae</taxon>
        <taxon>Nostocales</taxon>
        <taxon>Nostocaceae</taxon>
        <taxon>Nostoc</taxon>
    </lineage>
</organism>
<proteinExistence type="predicted"/>
<dbReference type="EMBL" id="JACJQL010000036">
    <property type="protein sequence ID" value="MBD2253724.1"/>
    <property type="molecule type" value="Genomic_DNA"/>
</dbReference>